<evidence type="ECO:0000313" key="2">
    <source>
        <dbReference type="Proteomes" id="UP000768646"/>
    </source>
</evidence>
<accession>A0ACB7C8L6</accession>
<gene>
    <name evidence="1" type="ORF">PORY_002552</name>
</gene>
<name>A0ACB7C8L6_9ASCO</name>
<sequence length="216" mass="24319">MNKHNQWEIVPQPLDSVSSLCFSPFTSMHLAITSWDKTLKLFDITSIISDNNTLNNQDKVLFSFEHKAPVLDCCFSTEIHLYSGGLDRRVRKFDLFASSVSILGIHDDAINSTNMNEPMQQRESSLKFMTRTVKCTPDGQGGGDGIVALWDGVAKKRLRQYPKYPASISSLAFSNDGKFMAIGTSDDFQDVNQKRTLDNRVFIREILEGECRGKVI</sequence>
<organism evidence="1 2">
    <name type="scientific">Pneumocystis oryctolagi</name>
    <dbReference type="NCBI Taxonomy" id="42067"/>
    <lineage>
        <taxon>Eukaryota</taxon>
        <taxon>Fungi</taxon>
        <taxon>Dikarya</taxon>
        <taxon>Ascomycota</taxon>
        <taxon>Taphrinomycotina</taxon>
        <taxon>Pneumocystomycetes</taxon>
        <taxon>Pneumocystaceae</taxon>
        <taxon>Pneumocystis</taxon>
    </lineage>
</organism>
<reference evidence="1 2" key="1">
    <citation type="journal article" date="2021" name="Commun. Biol.">
        <title>Genomic insights into the host specific adaptation of the Pneumocystis genus.</title>
        <authorList>
            <person name="Cisse O.H."/>
            <person name="Ma L."/>
            <person name="Dekker J.P."/>
            <person name="Khil P.P."/>
            <person name="Youn J.-H."/>
            <person name="Brenchley J.M."/>
            <person name="Blair R."/>
            <person name="Pahar B."/>
            <person name="Chabe M."/>
            <person name="Van Rompay K.K.A."/>
            <person name="Keesler R."/>
            <person name="Sukura A."/>
            <person name="Hirsch V."/>
            <person name="Kutty G."/>
            <person name="Liu Y."/>
            <person name="Peng L."/>
            <person name="Chen J."/>
            <person name="Song J."/>
            <person name="Weissenbacher-Lang C."/>
            <person name="Xu J."/>
            <person name="Upham N.S."/>
            <person name="Stajich J.E."/>
            <person name="Cuomo C.A."/>
            <person name="Cushion M.T."/>
            <person name="Kovacs J.A."/>
        </authorList>
    </citation>
    <scope>NUCLEOTIDE SEQUENCE [LARGE SCALE GENOMIC DNA]</scope>
    <source>
        <strain evidence="1 2">RABM</strain>
    </source>
</reference>
<protein>
    <submittedName>
        <fullName evidence="1">Uncharacterized protein</fullName>
    </submittedName>
</protein>
<comment type="caution">
    <text evidence="1">The sequence shown here is derived from an EMBL/GenBank/DDBJ whole genome shotgun (WGS) entry which is preliminary data.</text>
</comment>
<dbReference type="Proteomes" id="UP000768646">
    <property type="component" value="Unassembled WGS sequence"/>
</dbReference>
<proteinExistence type="predicted"/>
<dbReference type="EMBL" id="JABTEG010000012">
    <property type="protein sequence ID" value="KAG4304029.1"/>
    <property type="molecule type" value="Genomic_DNA"/>
</dbReference>
<keyword evidence="2" id="KW-1185">Reference proteome</keyword>
<evidence type="ECO:0000313" key="1">
    <source>
        <dbReference type="EMBL" id="KAG4304029.1"/>
    </source>
</evidence>